<gene>
    <name evidence="2" type="ORF">KCMC57_59450</name>
</gene>
<dbReference type="AlphaFoldDB" id="A0AB33K477"/>
<dbReference type="Gene3D" id="3.40.630.30">
    <property type="match status" value="1"/>
</dbReference>
<accession>A0AB33K477</accession>
<dbReference type="RefSeq" id="WP_407991658.1">
    <property type="nucleotide sequence ID" value="NZ_AP035881.2"/>
</dbReference>
<dbReference type="SUPFAM" id="SSF55729">
    <property type="entry name" value="Acyl-CoA N-acyltransferases (Nat)"/>
    <property type="match status" value="1"/>
</dbReference>
<reference evidence="2" key="1">
    <citation type="submission" date="2024-07" db="EMBL/GenBank/DDBJ databases">
        <title>Complete genome sequences of cellulolytic bacteria, Kitasatospora sp. CMC57 and Streptomyces sp. CMC78, isolated from Japanese agricultural soil.</title>
        <authorList>
            <person name="Hashimoto T."/>
            <person name="Ito M."/>
            <person name="Iwamoto M."/>
            <person name="Fukahori D."/>
            <person name="Shoda T."/>
            <person name="Sakoda M."/>
            <person name="Morohoshi T."/>
            <person name="Mitsuboshi M."/>
            <person name="Nishizawa T."/>
        </authorList>
    </citation>
    <scope>NUCLEOTIDE SEQUENCE</scope>
    <source>
        <strain evidence="2">CMC57</strain>
    </source>
</reference>
<dbReference type="PROSITE" id="PS51186">
    <property type="entry name" value="GNAT"/>
    <property type="match status" value="1"/>
</dbReference>
<organism evidence="2">
    <name type="scientific">Kitasatospora sp. CMC57</name>
    <dbReference type="NCBI Taxonomy" id="3231513"/>
    <lineage>
        <taxon>Bacteria</taxon>
        <taxon>Bacillati</taxon>
        <taxon>Actinomycetota</taxon>
        <taxon>Actinomycetes</taxon>
        <taxon>Kitasatosporales</taxon>
        <taxon>Streptomycetaceae</taxon>
        <taxon>Kitasatospora</taxon>
    </lineage>
</organism>
<protein>
    <recommendedName>
        <fullName evidence="1">N-acetyltransferase domain-containing protein</fullName>
    </recommendedName>
</protein>
<sequence>MTTRPTIRGQGAASACVAELCRRLTGTVDHIGLNVRADNTTAVRPYERLGFTHELDFEEAVLTAC</sequence>
<name>A0AB33K477_9ACTN</name>
<dbReference type="InterPro" id="IPR000182">
    <property type="entry name" value="GNAT_dom"/>
</dbReference>
<dbReference type="EMBL" id="AP035881">
    <property type="protein sequence ID" value="BFP49577.1"/>
    <property type="molecule type" value="Genomic_DNA"/>
</dbReference>
<evidence type="ECO:0000259" key="1">
    <source>
        <dbReference type="PROSITE" id="PS51186"/>
    </source>
</evidence>
<dbReference type="InterPro" id="IPR016181">
    <property type="entry name" value="Acyl_CoA_acyltransferase"/>
</dbReference>
<feature type="domain" description="N-acetyltransferase" evidence="1">
    <location>
        <begin position="1"/>
        <end position="65"/>
    </location>
</feature>
<dbReference type="Pfam" id="PF08445">
    <property type="entry name" value="FR47"/>
    <property type="match status" value="1"/>
</dbReference>
<dbReference type="GO" id="GO:0016747">
    <property type="term" value="F:acyltransferase activity, transferring groups other than amino-acyl groups"/>
    <property type="evidence" value="ECO:0007669"/>
    <property type="project" value="InterPro"/>
</dbReference>
<dbReference type="InterPro" id="IPR013653">
    <property type="entry name" value="GCN5-like_dom"/>
</dbReference>
<evidence type="ECO:0000313" key="2">
    <source>
        <dbReference type="EMBL" id="BFP49577.1"/>
    </source>
</evidence>
<proteinExistence type="predicted"/>